<accession>A0A8T0NU42</accession>
<dbReference type="EMBL" id="CM029053">
    <property type="protein sequence ID" value="KAG2550214.1"/>
    <property type="molecule type" value="Genomic_DNA"/>
</dbReference>
<organism evidence="2 3">
    <name type="scientific">Panicum virgatum</name>
    <name type="common">Blackwell switchgrass</name>
    <dbReference type="NCBI Taxonomy" id="38727"/>
    <lineage>
        <taxon>Eukaryota</taxon>
        <taxon>Viridiplantae</taxon>
        <taxon>Streptophyta</taxon>
        <taxon>Embryophyta</taxon>
        <taxon>Tracheophyta</taxon>
        <taxon>Spermatophyta</taxon>
        <taxon>Magnoliopsida</taxon>
        <taxon>Liliopsida</taxon>
        <taxon>Poales</taxon>
        <taxon>Poaceae</taxon>
        <taxon>PACMAD clade</taxon>
        <taxon>Panicoideae</taxon>
        <taxon>Panicodae</taxon>
        <taxon>Paniceae</taxon>
        <taxon>Panicinae</taxon>
        <taxon>Panicum</taxon>
        <taxon>Panicum sect. Hiantes</taxon>
    </lineage>
</organism>
<name>A0A8T0NU42_PANVG</name>
<dbReference type="AlphaFoldDB" id="A0A8T0NU42"/>
<comment type="caution">
    <text evidence="2">The sequence shown here is derived from an EMBL/GenBank/DDBJ whole genome shotgun (WGS) entry which is preliminary data.</text>
</comment>
<protein>
    <submittedName>
        <fullName evidence="2">Uncharacterized protein</fullName>
    </submittedName>
</protein>
<dbReference type="Proteomes" id="UP000823388">
    <property type="component" value="Chromosome 9K"/>
</dbReference>
<reference evidence="2" key="1">
    <citation type="submission" date="2020-05" db="EMBL/GenBank/DDBJ databases">
        <title>WGS assembly of Panicum virgatum.</title>
        <authorList>
            <person name="Lovell J.T."/>
            <person name="Jenkins J."/>
            <person name="Shu S."/>
            <person name="Juenger T.E."/>
            <person name="Schmutz J."/>
        </authorList>
    </citation>
    <scope>NUCLEOTIDE SEQUENCE</scope>
    <source>
        <strain evidence="2">AP13</strain>
    </source>
</reference>
<keyword evidence="3" id="KW-1185">Reference proteome</keyword>
<evidence type="ECO:0000256" key="1">
    <source>
        <dbReference type="SAM" id="MobiDB-lite"/>
    </source>
</evidence>
<evidence type="ECO:0000313" key="2">
    <source>
        <dbReference type="EMBL" id="KAG2550214.1"/>
    </source>
</evidence>
<gene>
    <name evidence="2" type="ORF">PVAP13_9KG231900</name>
</gene>
<feature type="compositionally biased region" description="Pro residues" evidence="1">
    <location>
        <begin position="59"/>
        <end position="70"/>
    </location>
</feature>
<feature type="region of interest" description="Disordered" evidence="1">
    <location>
        <begin position="1"/>
        <end position="40"/>
    </location>
</feature>
<feature type="region of interest" description="Disordered" evidence="1">
    <location>
        <begin position="56"/>
        <end position="130"/>
    </location>
</feature>
<sequence>MRLPRAETRAGCTRAPVGPSPRVGESVGGAGRWVEPNNNTKLGDTAKACVDLALISSPSPAPPIIPPPHKLLPSTRRRPPPPPPIRSALTSDQFNLAGGRTASRSSAGKQRAAPPPPATAGDKVGPVGES</sequence>
<evidence type="ECO:0000313" key="3">
    <source>
        <dbReference type="Proteomes" id="UP000823388"/>
    </source>
</evidence>
<proteinExistence type="predicted"/>